<dbReference type="AlphaFoldDB" id="A0AAE2SCF3"/>
<dbReference type="EMBL" id="JAENIG010000006">
    <property type="protein sequence ID" value="MBK1855293.1"/>
    <property type="molecule type" value="Genomic_DNA"/>
</dbReference>
<gene>
    <name evidence="3" type="ORF">JIN83_10010</name>
</gene>
<keyword evidence="2" id="KW-1133">Transmembrane helix</keyword>
<sequence length="99" mass="10738">MSDNPYAPPSSQQELPPDPDPEGLELYAKLNRFRMWCFTAGFVFFGLGIVVAVVRDPHSGMITGMLVVAGTAAIATGLLFSAVCLVWGFVIGYREGRRS</sequence>
<feature type="transmembrane region" description="Helical" evidence="2">
    <location>
        <begin position="66"/>
        <end position="93"/>
    </location>
</feature>
<dbReference type="RefSeq" id="WP_309489906.1">
    <property type="nucleotide sequence ID" value="NZ_JAENIG010000006.1"/>
</dbReference>
<evidence type="ECO:0000313" key="4">
    <source>
        <dbReference type="Proteomes" id="UP000634206"/>
    </source>
</evidence>
<feature type="region of interest" description="Disordered" evidence="1">
    <location>
        <begin position="1"/>
        <end position="20"/>
    </location>
</feature>
<organism evidence="3 4">
    <name type="scientific">Oceaniferula flava</name>
    <dbReference type="NCBI Taxonomy" id="2800421"/>
    <lineage>
        <taxon>Bacteria</taxon>
        <taxon>Pseudomonadati</taxon>
        <taxon>Verrucomicrobiota</taxon>
        <taxon>Verrucomicrobiia</taxon>
        <taxon>Verrucomicrobiales</taxon>
        <taxon>Verrucomicrobiaceae</taxon>
        <taxon>Oceaniferula</taxon>
    </lineage>
</organism>
<accession>A0AAE2SCF3</accession>
<keyword evidence="2" id="KW-0472">Membrane</keyword>
<comment type="caution">
    <text evidence="3">The sequence shown here is derived from an EMBL/GenBank/DDBJ whole genome shotgun (WGS) entry which is preliminary data.</text>
</comment>
<keyword evidence="2" id="KW-0812">Transmembrane</keyword>
<evidence type="ECO:0000256" key="1">
    <source>
        <dbReference type="SAM" id="MobiDB-lite"/>
    </source>
</evidence>
<keyword evidence="4" id="KW-1185">Reference proteome</keyword>
<evidence type="ECO:0000313" key="3">
    <source>
        <dbReference type="EMBL" id="MBK1855293.1"/>
    </source>
</evidence>
<reference evidence="3" key="1">
    <citation type="submission" date="2021-01" db="EMBL/GenBank/DDBJ databases">
        <title>Modified the classification status of verrucomicrobia.</title>
        <authorList>
            <person name="Feng X."/>
        </authorList>
    </citation>
    <scope>NUCLEOTIDE SEQUENCE</scope>
    <source>
        <strain evidence="3">5K15</strain>
    </source>
</reference>
<proteinExistence type="predicted"/>
<protein>
    <submittedName>
        <fullName evidence="3">Uncharacterized protein</fullName>
    </submittedName>
</protein>
<dbReference type="Proteomes" id="UP000634206">
    <property type="component" value="Unassembled WGS sequence"/>
</dbReference>
<feature type="transmembrane region" description="Helical" evidence="2">
    <location>
        <begin position="35"/>
        <end position="54"/>
    </location>
</feature>
<name>A0AAE2SCF3_9BACT</name>
<evidence type="ECO:0000256" key="2">
    <source>
        <dbReference type="SAM" id="Phobius"/>
    </source>
</evidence>